<evidence type="ECO:0000256" key="4">
    <source>
        <dbReference type="ARBA" id="ARBA00022840"/>
    </source>
</evidence>
<dbReference type="PANTHER" id="PTHR24221">
    <property type="entry name" value="ATP-BINDING CASSETTE SUB-FAMILY B"/>
    <property type="match status" value="1"/>
</dbReference>
<dbReference type="CDD" id="cd02419">
    <property type="entry name" value="Peptidase_C39C"/>
    <property type="match status" value="1"/>
</dbReference>
<name>A0A084CMD0_9GAMM</name>
<dbReference type="SMART" id="SM00382">
    <property type="entry name" value="AAA"/>
    <property type="match status" value="1"/>
</dbReference>
<geneLocation type="plasmid" evidence="11">
    <name>pPB002</name>
</geneLocation>
<dbReference type="Gene3D" id="3.90.70.10">
    <property type="entry name" value="Cysteine proteinases"/>
    <property type="match status" value="1"/>
</dbReference>
<dbReference type="GO" id="GO:0005886">
    <property type="term" value="C:plasma membrane"/>
    <property type="evidence" value="ECO:0007669"/>
    <property type="project" value="UniProtKB-SubCell"/>
</dbReference>
<feature type="transmembrane region" description="Helical" evidence="7">
    <location>
        <begin position="168"/>
        <end position="185"/>
    </location>
</feature>
<dbReference type="PROSITE" id="PS00211">
    <property type="entry name" value="ABC_TRANSPORTER_1"/>
    <property type="match status" value="1"/>
</dbReference>
<dbReference type="SUPFAM" id="SSF90123">
    <property type="entry name" value="ABC transporter transmembrane region"/>
    <property type="match status" value="1"/>
</dbReference>
<keyword evidence="5 7" id="KW-1133">Transmembrane helix</keyword>
<feature type="domain" description="ABC transporter" evidence="8">
    <location>
        <begin position="482"/>
        <end position="700"/>
    </location>
</feature>
<dbReference type="InterPro" id="IPR017871">
    <property type="entry name" value="ABC_transporter-like_CS"/>
</dbReference>
<evidence type="ECO:0000256" key="7">
    <source>
        <dbReference type="SAM" id="Phobius"/>
    </source>
</evidence>
<dbReference type="PANTHER" id="PTHR24221:SF606">
    <property type="entry name" value="COLICIN V SECRETION-PROCESSING ATP-BINDING PROTEIN"/>
    <property type="match status" value="1"/>
</dbReference>
<dbReference type="GO" id="GO:0016887">
    <property type="term" value="F:ATP hydrolysis activity"/>
    <property type="evidence" value="ECO:0007669"/>
    <property type="project" value="InterPro"/>
</dbReference>
<evidence type="ECO:0000259" key="9">
    <source>
        <dbReference type="PROSITE" id="PS50929"/>
    </source>
</evidence>
<organism evidence="11 12">
    <name type="scientific">Candidatus Photodesmus blepharonis</name>
    <dbReference type="NCBI Taxonomy" id="1179155"/>
    <lineage>
        <taxon>Bacteria</taxon>
        <taxon>Pseudomonadati</taxon>
        <taxon>Pseudomonadota</taxon>
        <taxon>Gammaproteobacteria</taxon>
        <taxon>Vibrionales</taxon>
        <taxon>Vibrionaceae</taxon>
        <taxon>Candidatus Photodesmus</taxon>
    </lineage>
</organism>
<dbReference type="CDD" id="cd18567">
    <property type="entry name" value="ABC_6TM_CvaB_RaxB_like"/>
    <property type="match status" value="1"/>
</dbReference>
<reference evidence="11 12" key="1">
    <citation type="submission" date="2014-03" db="EMBL/GenBank/DDBJ databases">
        <title>Selection and divergence in the genomes of co-occurring obligate luminous symbionts with specific hosts.</title>
        <authorList>
            <person name="Hendry T.A."/>
            <person name="de Wet J.R."/>
            <person name="Dunlap P.V."/>
        </authorList>
    </citation>
    <scope>NUCLEOTIDE SEQUENCE [LARGE SCALE GENOMIC DNA]</scope>
    <source>
        <strain evidence="11 12">Ppalp.1</strain>
        <plasmid evidence="11">pPB002</plasmid>
    </source>
</reference>
<dbReference type="EMBL" id="JGVK01000030">
    <property type="protein sequence ID" value="KEY90959.1"/>
    <property type="molecule type" value="Genomic_DNA"/>
</dbReference>
<feature type="domain" description="ABC transmembrane type-1" evidence="9">
    <location>
        <begin position="168"/>
        <end position="445"/>
    </location>
</feature>
<dbReference type="RefSeq" id="WP_034414973.1">
    <property type="nucleotide sequence ID" value="NZ_JGVK01000030.1"/>
</dbReference>
<keyword evidence="12" id="KW-1185">Reference proteome</keyword>
<evidence type="ECO:0000256" key="5">
    <source>
        <dbReference type="ARBA" id="ARBA00022989"/>
    </source>
</evidence>
<dbReference type="GO" id="GO:0006508">
    <property type="term" value="P:proteolysis"/>
    <property type="evidence" value="ECO:0007669"/>
    <property type="project" value="InterPro"/>
</dbReference>
<dbReference type="AlphaFoldDB" id="A0A084CMD0"/>
<dbReference type="Pfam" id="PF00664">
    <property type="entry name" value="ABC_membrane"/>
    <property type="match status" value="1"/>
</dbReference>
<dbReference type="Proteomes" id="UP000053784">
    <property type="component" value="Unassembled WGS sequence"/>
</dbReference>
<comment type="caution">
    <text evidence="11">The sequence shown here is derived from an EMBL/GenBank/DDBJ whole genome shotgun (WGS) entry which is preliminary data.</text>
</comment>
<dbReference type="Pfam" id="PF00005">
    <property type="entry name" value="ABC_tran"/>
    <property type="match status" value="1"/>
</dbReference>
<dbReference type="GO" id="GO:0034040">
    <property type="term" value="F:ATPase-coupled lipid transmembrane transporter activity"/>
    <property type="evidence" value="ECO:0007669"/>
    <property type="project" value="TreeGrafter"/>
</dbReference>
<proteinExistence type="predicted"/>
<dbReference type="InterPro" id="IPR033838">
    <property type="entry name" value="CvaB_peptidase"/>
</dbReference>
<feature type="domain" description="Peptidase C39" evidence="10">
    <location>
        <begin position="15"/>
        <end position="134"/>
    </location>
</feature>
<dbReference type="GO" id="GO:0008234">
    <property type="term" value="F:cysteine-type peptidase activity"/>
    <property type="evidence" value="ECO:0007669"/>
    <property type="project" value="InterPro"/>
</dbReference>
<evidence type="ECO:0000256" key="3">
    <source>
        <dbReference type="ARBA" id="ARBA00022741"/>
    </source>
</evidence>
<evidence type="ECO:0000256" key="2">
    <source>
        <dbReference type="ARBA" id="ARBA00022692"/>
    </source>
</evidence>
<sequence>MKKIFFGLKTPLIIQSEQSECGLACLAMVASFHGYETDLTELRRDFSLSLKGATLSTIIDFSKKLGFISRALRIEIEDIPYIQTPAILHWDMNHFVVLTKVKNKTIKIHDPAFGEKTISRQSLDKHFTGVVLELSPGPDFAAKKIEKRVSFRKMIGSISGIKKSISQIFLVSLVLQLLLMAPPYYSQIIFDDVIVEMDEILLDSLFLLFGTLAFIIGFIEILRSRIVLHFSTQLNYQMGTGLFWHLVNLPADYFEKRHIGDIVSRFSSLEKIRNFLSEGIVQSIIDGLMCSITFIIMMTYSPPLSFVVFVLICFFSILRFSVVQHERKLNESLISNVSKEQSNFIETIRGIKTIKLFSHEKSRFWIWQDFFINNINSEIKISSLNINIDAFRNIIFGLENIIMLYFGANMVIKGSFTVGMLVAFTAYKLIFVEKINNFLSMLIEFRVLKLHLRRLVEVTSESREDAFDNIPVGLNPILSGKLSVKDLSFRYASSEPYIFSNINFTVQSGEFVAITGSSGVGKSTLLKILIGLKKPSMGHTYIDDFNVNKISKQKYRANISTVMQDDQLLSGTLWQNICFFDEGPDLEWIYECAKMAAIHDDIMEMPMSYHSLIGDMGTALSGGQKQRILIARALYRKPRIIFLDEATSNLDSSTEEVIYDSISSLNITRLIVAHRLSTIRSADRALRLERDKIIDVTHQYK</sequence>
<feature type="transmembrane region" description="Helical" evidence="7">
    <location>
        <begin position="205"/>
        <end position="222"/>
    </location>
</feature>
<evidence type="ECO:0000256" key="1">
    <source>
        <dbReference type="ARBA" id="ARBA00004651"/>
    </source>
</evidence>
<dbReference type="GO" id="GO:0140359">
    <property type="term" value="F:ABC-type transporter activity"/>
    <property type="evidence" value="ECO:0007669"/>
    <property type="project" value="InterPro"/>
</dbReference>
<gene>
    <name evidence="11" type="primary">cvaB</name>
    <name evidence="11" type="ORF">CF67_29010</name>
</gene>
<evidence type="ECO:0000259" key="8">
    <source>
        <dbReference type="PROSITE" id="PS50893"/>
    </source>
</evidence>
<dbReference type="PROSITE" id="PS50929">
    <property type="entry name" value="ABC_TM1F"/>
    <property type="match status" value="1"/>
</dbReference>
<dbReference type="InterPro" id="IPR011527">
    <property type="entry name" value="ABC1_TM_dom"/>
</dbReference>
<evidence type="ECO:0000256" key="6">
    <source>
        <dbReference type="ARBA" id="ARBA00023136"/>
    </source>
</evidence>
<dbReference type="PROSITE" id="PS50893">
    <property type="entry name" value="ABC_TRANSPORTER_2"/>
    <property type="match status" value="1"/>
</dbReference>
<dbReference type="SUPFAM" id="SSF52540">
    <property type="entry name" value="P-loop containing nucleoside triphosphate hydrolases"/>
    <property type="match status" value="1"/>
</dbReference>
<protein>
    <submittedName>
        <fullName evidence="11">Colicin secretion ATP binding protein</fullName>
    </submittedName>
</protein>
<dbReference type="InterPro" id="IPR003593">
    <property type="entry name" value="AAA+_ATPase"/>
</dbReference>
<keyword evidence="11" id="KW-0614">Plasmid</keyword>
<dbReference type="InterPro" id="IPR027417">
    <property type="entry name" value="P-loop_NTPase"/>
</dbReference>
<evidence type="ECO:0000259" key="10">
    <source>
        <dbReference type="PROSITE" id="PS50990"/>
    </source>
</evidence>
<dbReference type="InterPro" id="IPR005074">
    <property type="entry name" value="Peptidase_C39"/>
</dbReference>
<dbReference type="InterPro" id="IPR003439">
    <property type="entry name" value="ABC_transporter-like_ATP-bd"/>
</dbReference>
<feature type="transmembrane region" description="Helical" evidence="7">
    <location>
        <begin position="304"/>
        <end position="322"/>
    </location>
</feature>
<dbReference type="PROSITE" id="PS50990">
    <property type="entry name" value="PEPTIDASE_C39"/>
    <property type="match status" value="1"/>
</dbReference>
<dbReference type="Gene3D" id="1.20.1560.10">
    <property type="entry name" value="ABC transporter type 1, transmembrane domain"/>
    <property type="match status" value="1"/>
</dbReference>
<dbReference type="GO" id="GO:0005524">
    <property type="term" value="F:ATP binding"/>
    <property type="evidence" value="ECO:0007669"/>
    <property type="project" value="UniProtKB-KW"/>
</dbReference>
<keyword evidence="3" id="KW-0547">Nucleotide-binding</keyword>
<dbReference type="InterPro" id="IPR039421">
    <property type="entry name" value="Type_1_exporter"/>
</dbReference>
<feature type="transmembrane region" description="Helical" evidence="7">
    <location>
        <begin position="275"/>
        <end position="298"/>
    </location>
</feature>
<evidence type="ECO:0000313" key="12">
    <source>
        <dbReference type="Proteomes" id="UP000053784"/>
    </source>
</evidence>
<dbReference type="OrthoDB" id="9782586at2"/>
<accession>A0A084CMD0</accession>
<dbReference type="InterPro" id="IPR036640">
    <property type="entry name" value="ABC1_TM_sf"/>
</dbReference>
<keyword evidence="2 7" id="KW-0812">Transmembrane</keyword>
<keyword evidence="4" id="KW-0067">ATP-binding</keyword>
<keyword evidence="6 7" id="KW-0472">Membrane</keyword>
<evidence type="ECO:0000313" key="11">
    <source>
        <dbReference type="EMBL" id="KEY90959.1"/>
    </source>
</evidence>
<dbReference type="Pfam" id="PF03412">
    <property type="entry name" value="Peptidase_C39"/>
    <property type="match status" value="1"/>
</dbReference>
<dbReference type="Gene3D" id="3.40.50.300">
    <property type="entry name" value="P-loop containing nucleotide triphosphate hydrolases"/>
    <property type="match status" value="1"/>
</dbReference>
<comment type="subcellular location">
    <subcellularLocation>
        <location evidence="1">Cell membrane</location>
        <topology evidence="1">Multi-pass membrane protein</topology>
    </subcellularLocation>
</comment>